<dbReference type="Pfam" id="PF00665">
    <property type="entry name" value="rve"/>
    <property type="match status" value="1"/>
</dbReference>
<dbReference type="GO" id="GO:0015074">
    <property type="term" value="P:DNA integration"/>
    <property type="evidence" value="ECO:0007669"/>
    <property type="project" value="InterPro"/>
</dbReference>
<evidence type="ECO:0000313" key="2">
    <source>
        <dbReference type="EMBL" id="QOY53437.1"/>
    </source>
</evidence>
<protein>
    <submittedName>
        <fullName evidence="6">IS3 family transposase</fullName>
    </submittedName>
</protein>
<reference evidence="6 7" key="1">
    <citation type="submission" date="2020-05" db="EMBL/GenBank/DDBJ databases">
        <title>Sulfurimonas marisnigri, sp. nov., and Sulfurimonas baltica, sp. nov., manganese oxide reducing chemolithoautotrophs of the class Epsilonproteobacteria isolated from the pelagic redoxclines of the Black and Baltic Seas and emended description of the genus Sulfurimonas.</title>
        <authorList>
            <person name="Henkel J.V."/>
            <person name="Laudan C."/>
            <person name="Werner J."/>
            <person name="Neu T."/>
            <person name="Plewe S."/>
            <person name="Sproer C."/>
            <person name="Bunk B."/>
            <person name="Schulz-Vogt H.N."/>
        </authorList>
    </citation>
    <scope>NUCLEOTIDE SEQUENCE [LARGE SCALE GENOMIC DNA]</scope>
    <source>
        <strain evidence="6 7">GD2</strain>
    </source>
</reference>
<dbReference type="NCBIfam" id="NF033516">
    <property type="entry name" value="transpos_IS3"/>
    <property type="match status" value="1"/>
</dbReference>
<dbReference type="InterPro" id="IPR025948">
    <property type="entry name" value="HTH-like_dom"/>
</dbReference>
<dbReference type="InterPro" id="IPR036397">
    <property type="entry name" value="RNaseH_sf"/>
</dbReference>
<evidence type="ECO:0000313" key="4">
    <source>
        <dbReference type="EMBL" id="QOY53461.1"/>
    </source>
</evidence>
<dbReference type="KEGG" id="sbal:HUE88_06115"/>
<dbReference type="KEGG" id="sbal:HUE88_04860"/>
<evidence type="ECO:0000313" key="5">
    <source>
        <dbReference type="EMBL" id="QOY53462.1"/>
    </source>
</evidence>
<evidence type="ECO:0000259" key="1">
    <source>
        <dbReference type="PROSITE" id="PS50994"/>
    </source>
</evidence>
<feature type="domain" description="Integrase catalytic" evidence="1">
    <location>
        <begin position="122"/>
        <end position="285"/>
    </location>
</feature>
<sequence length="293" mass="34482">MKYAWMYEHRKSFSINLMSKVLKVDRTSYYHWIKTGCITKKVDEQLNDLIEVIFIQGRKNYGTRRIQDKLKELYGVLVSRKRISSIMKELGLKVNMKRRYKNTTDSNHNLPIAPNLLNMDFYASAPDEKYVGDITYIHTGEGWLYLATVIDLYSRKVVGWSMDDTMKVSLVNDALSMAIKHRNPSEGLLWHTDRGSQYASYAHKDLLEKHSIIQSMSRKGNCWDNAVAESFFKTLKSDLVYQTYFYTKRQAKQEIFEYIEFHYNRVRSHSYLGNLSPVKFEEINKVLQMEMVA</sequence>
<dbReference type="InterPro" id="IPR048020">
    <property type="entry name" value="Transpos_IS3"/>
</dbReference>
<dbReference type="Gene3D" id="3.30.420.10">
    <property type="entry name" value="Ribonuclease H-like superfamily/Ribonuclease H"/>
    <property type="match status" value="1"/>
</dbReference>
<dbReference type="AlphaFoldDB" id="A0A7S7LZL2"/>
<accession>A0A7S7LZL2</accession>
<gene>
    <name evidence="2" type="ORF">HUE88_04860</name>
    <name evidence="3" type="ORF">HUE88_06115</name>
    <name evidence="4" type="ORF">HUE88_07330</name>
    <name evidence="5" type="ORF">HUE88_07410</name>
    <name evidence="6" type="ORF">HUE88_07605</name>
</gene>
<evidence type="ECO:0000313" key="3">
    <source>
        <dbReference type="EMBL" id="QOY53447.1"/>
    </source>
</evidence>
<dbReference type="EMBL" id="CP054492">
    <property type="protein sequence ID" value="QOY53437.1"/>
    <property type="molecule type" value="Genomic_DNA"/>
</dbReference>
<dbReference type="Pfam" id="PF13276">
    <property type="entry name" value="HTH_21"/>
    <property type="match status" value="1"/>
</dbReference>
<dbReference type="GO" id="GO:0003676">
    <property type="term" value="F:nucleic acid binding"/>
    <property type="evidence" value="ECO:0007669"/>
    <property type="project" value="InterPro"/>
</dbReference>
<dbReference type="EMBL" id="CP054492">
    <property type="protein sequence ID" value="QOY53461.1"/>
    <property type="molecule type" value="Genomic_DNA"/>
</dbReference>
<organism evidence="6 7">
    <name type="scientific">Candidatus Sulfurimonas baltica</name>
    <dbReference type="NCBI Taxonomy" id="2740404"/>
    <lineage>
        <taxon>Bacteria</taxon>
        <taxon>Pseudomonadati</taxon>
        <taxon>Campylobacterota</taxon>
        <taxon>Epsilonproteobacteria</taxon>
        <taxon>Campylobacterales</taxon>
        <taxon>Sulfurimonadaceae</taxon>
        <taxon>Sulfurimonas</taxon>
    </lineage>
</organism>
<evidence type="ECO:0000313" key="7">
    <source>
        <dbReference type="Proteomes" id="UP000593994"/>
    </source>
</evidence>
<dbReference type="SUPFAM" id="SSF53098">
    <property type="entry name" value="Ribonuclease H-like"/>
    <property type="match status" value="1"/>
</dbReference>
<dbReference type="Pfam" id="PF13333">
    <property type="entry name" value="rve_2"/>
    <property type="match status" value="1"/>
</dbReference>
<dbReference type="InterPro" id="IPR001584">
    <property type="entry name" value="Integrase_cat-core"/>
</dbReference>
<dbReference type="EMBL" id="CP054492">
    <property type="protein sequence ID" value="QOY53464.1"/>
    <property type="molecule type" value="Genomic_DNA"/>
</dbReference>
<keyword evidence="7" id="KW-1185">Reference proteome</keyword>
<dbReference type="KEGG" id="sbal:HUE88_07605"/>
<dbReference type="InterPro" id="IPR012337">
    <property type="entry name" value="RNaseH-like_sf"/>
</dbReference>
<dbReference type="Proteomes" id="UP000593994">
    <property type="component" value="Chromosome"/>
</dbReference>
<dbReference type="EMBL" id="CP054492">
    <property type="protein sequence ID" value="QOY53462.1"/>
    <property type="molecule type" value="Genomic_DNA"/>
</dbReference>
<dbReference type="KEGG" id="sbal:HUE88_07330"/>
<dbReference type="KEGG" id="sbal:HUE88_07410"/>
<dbReference type="InterPro" id="IPR050900">
    <property type="entry name" value="Transposase_IS3/IS150/IS904"/>
</dbReference>
<dbReference type="PROSITE" id="PS50994">
    <property type="entry name" value="INTEGRASE"/>
    <property type="match status" value="1"/>
</dbReference>
<evidence type="ECO:0000313" key="6">
    <source>
        <dbReference type="EMBL" id="QOY53464.1"/>
    </source>
</evidence>
<dbReference type="PANTHER" id="PTHR46889">
    <property type="entry name" value="TRANSPOSASE INSF FOR INSERTION SEQUENCE IS3B-RELATED"/>
    <property type="match status" value="1"/>
</dbReference>
<proteinExistence type="predicted"/>
<dbReference type="EMBL" id="CP054492">
    <property type="protein sequence ID" value="QOY53447.1"/>
    <property type="molecule type" value="Genomic_DNA"/>
</dbReference>
<dbReference type="PANTHER" id="PTHR46889:SF4">
    <property type="entry name" value="TRANSPOSASE INSO FOR INSERTION SEQUENCE ELEMENT IS911B-RELATED"/>
    <property type="match status" value="1"/>
</dbReference>
<name>A0A7S7LZL2_9BACT</name>